<reference evidence="1 2" key="1">
    <citation type="submission" date="2019-07" db="EMBL/GenBank/DDBJ databases">
        <title>Draft genome assembly of a fouling barnacle, Amphibalanus amphitrite (Darwin, 1854): The first reference genome for Thecostraca.</title>
        <authorList>
            <person name="Kim W."/>
        </authorList>
    </citation>
    <scope>NUCLEOTIDE SEQUENCE [LARGE SCALE GENOMIC DNA]</scope>
    <source>
        <strain evidence="1">SNU_AA5</strain>
        <tissue evidence="1">Soma without cirri and trophi</tissue>
    </source>
</reference>
<evidence type="ECO:0000313" key="2">
    <source>
        <dbReference type="Proteomes" id="UP000440578"/>
    </source>
</evidence>
<keyword evidence="2" id="KW-1185">Reference proteome</keyword>
<name>A0A6A4WEC6_AMPAM</name>
<accession>A0A6A4WEC6</accession>
<protein>
    <submittedName>
        <fullName evidence="1">Uncharacterized protein</fullName>
    </submittedName>
</protein>
<gene>
    <name evidence="1" type="ORF">FJT64_027093</name>
</gene>
<organism evidence="1 2">
    <name type="scientific">Amphibalanus amphitrite</name>
    <name type="common">Striped barnacle</name>
    <name type="synonym">Balanus amphitrite</name>
    <dbReference type="NCBI Taxonomy" id="1232801"/>
    <lineage>
        <taxon>Eukaryota</taxon>
        <taxon>Metazoa</taxon>
        <taxon>Ecdysozoa</taxon>
        <taxon>Arthropoda</taxon>
        <taxon>Crustacea</taxon>
        <taxon>Multicrustacea</taxon>
        <taxon>Cirripedia</taxon>
        <taxon>Thoracica</taxon>
        <taxon>Thoracicalcarea</taxon>
        <taxon>Balanomorpha</taxon>
        <taxon>Balanoidea</taxon>
        <taxon>Balanidae</taxon>
        <taxon>Amphibalaninae</taxon>
        <taxon>Amphibalanus</taxon>
    </lineage>
</organism>
<dbReference type="AlphaFoldDB" id="A0A6A4WEC6"/>
<comment type="caution">
    <text evidence="1">The sequence shown here is derived from an EMBL/GenBank/DDBJ whole genome shotgun (WGS) entry which is preliminary data.</text>
</comment>
<dbReference type="EMBL" id="VIIS01001271">
    <property type="protein sequence ID" value="KAF0300381.1"/>
    <property type="molecule type" value="Genomic_DNA"/>
</dbReference>
<dbReference type="Proteomes" id="UP000440578">
    <property type="component" value="Unassembled WGS sequence"/>
</dbReference>
<evidence type="ECO:0000313" key="1">
    <source>
        <dbReference type="EMBL" id="KAF0300381.1"/>
    </source>
</evidence>
<proteinExistence type="predicted"/>
<sequence>MDSLIYELKKCTKLGKTCAPGRKCIPCYLRKGLCCRRAALLRKDYCGLKYKVYGKKCGKKYIKKGCYKVGNYCPDGKQCRKYKNGKLACVFKKKLPACNSYGQLCGKKNDRNCQYCFLRKGLCCRRRKLLGMLFLRFFMAT</sequence>